<keyword evidence="2" id="KW-1185">Reference proteome</keyword>
<accession>A0A7I5ECR6</accession>
<sequence length="172" mass="18515">MDTAQIDEIERLLLDDVVVPDPIASMKASIDTLVGTVKEIAHKSALQAPQPGAPSTSAASNPATIEQLNRADFDNTEYHATFDPIAAAQGEQRNPISPSRSRGEIQPIGVIDTFQPGKRSEHSPKRKGSAWIGTTTPSKHQGPYSASTIRSTYVASVNVACLGRWHTSHYLV</sequence>
<dbReference type="OrthoDB" id="5900644at2759"/>
<name>A0A7I5ECR6_HAECO</name>
<evidence type="ECO:0000256" key="1">
    <source>
        <dbReference type="SAM" id="MobiDB-lite"/>
    </source>
</evidence>
<feature type="region of interest" description="Disordered" evidence="1">
    <location>
        <begin position="112"/>
        <end position="145"/>
    </location>
</feature>
<dbReference type="AlphaFoldDB" id="A0A7I5ECR6"/>
<dbReference type="Proteomes" id="UP000025227">
    <property type="component" value="Unplaced"/>
</dbReference>
<reference evidence="3" key="1">
    <citation type="submission" date="2020-12" db="UniProtKB">
        <authorList>
            <consortium name="WormBaseParasite"/>
        </authorList>
    </citation>
    <scope>IDENTIFICATION</scope>
    <source>
        <strain evidence="3">MHco3</strain>
    </source>
</reference>
<proteinExistence type="predicted"/>
<organism evidence="2 3">
    <name type="scientific">Haemonchus contortus</name>
    <name type="common">Barber pole worm</name>
    <dbReference type="NCBI Taxonomy" id="6289"/>
    <lineage>
        <taxon>Eukaryota</taxon>
        <taxon>Metazoa</taxon>
        <taxon>Ecdysozoa</taxon>
        <taxon>Nematoda</taxon>
        <taxon>Chromadorea</taxon>
        <taxon>Rhabditida</taxon>
        <taxon>Rhabditina</taxon>
        <taxon>Rhabditomorpha</taxon>
        <taxon>Strongyloidea</taxon>
        <taxon>Trichostrongylidae</taxon>
        <taxon>Haemonchus</taxon>
    </lineage>
</organism>
<feature type="compositionally biased region" description="Polar residues" evidence="1">
    <location>
        <begin position="132"/>
        <end position="145"/>
    </location>
</feature>
<dbReference type="WBParaSite" id="HCON_00150250-00001">
    <property type="protein sequence ID" value="HCON_00150250-00001"/>
    <property type="gene ID" value="HCON_00150250"/>
</dbReference>
<evidence type="ECO:0000313" key="3">
    <source>
        <dbReference type="WBParaSite" id="HCON_00150250-00001"/>
    </source>
</evidence>
<evidence type="ECO:0000313" key="2">
    <source>
        <dbReference type="Proteomes" id="UP000025227"/>
    </source>
</evidence>
<protein>
    <submittedName>
        <fullName evidence="3">Integrase core domain containing protein</fullName>
    </submittedName>
</protein>